<evidence type="ECO:0000313" key="1">
    <source>
        <dbReference type="EMBL" id="QVI63716.1"/>
    </source>
</evidence>
<keyword evidence="2" id="KW-1185">Reference proteome</keyword>
<dbReference type="PANTHER" id="PTHR38479:SF2">
    <property type="entry name" value="WINGED HELIX DNA-BINDING DOMAIN-CONTAINING PROTEIN"/>
    <property type="match status" value="1"/>
</dbReference>
<dbReference type="InterPro" id="IPR009351">
    <property type="entry name" value="AlkZ-like"/>
</dbReference>
<name>A0ABX8DAY2_9CELL</name>
<organism evidence="1 2">
    <name type="scientific">Cellulomonas wangleii</name>
    <dbReference type="NCBI Taxonomy" id="2816956"/>
    <lineage>
        <taxon>Bacteria</taxon>
        <taxon>Bacillati</taxon>
        <taxon>Actinomycetota</taxon>
        <taxon>Actinomycetes</taxon>
        <taxon>Micrococcales</taxon>
        <taxon>Cellulomonadaceae</taxon>
        <taxon>Cellulomonas</taxon>
    </lineage>
</organism>
<dbReference type="GO" id="GO:0003677">
    <property type="term" value="F:DNA binding"/>
    <property type="evidence" value="ECO:0007669"/>
    <property type="project" value="UniProtKB-KW"/>
</dbReference>
<proteinExistence type="predicted"/>
<dbReference type="Proteomes" id="UP000677804">
    <property type="component" value="Chromosome"/>
</dbReference>
<protein>
    <submittedName>
        <fullName evidence="1">Winged helix DNA-binding domain-containing protein</fullName>
    </submittedName>
</protein>
<keyword evidence="1" id="KW-0238">DNA-binding</keyword>
<reference evidence="1 2" key="1">
    <citation type="submission" date="2021-05" db="EMBL/GenBank/DDBJ databases">
        <title>Novel species in genus Cellulomonas.</title>
        <authorList>
            <person name="Zhang G."/>
        </authorList>
    </citation>
    <scope>NUCLEOTIDE SEQUENCE [LARGE SCALE GENOMIC DNA]</scope>
    <source>
        <strain evidence="2">zg-ZUI222</strain>
    </source>
</reference>
<dbReference type="PANTHER" id="PTHR38479">
    <property type="entry name" value="LMO0824 PROTEIN"/>
    <property type="match status" value="1"/>
</dbReference>
<sequence length="377" mass="40177">MTSTAPGATRAAVLRYRVHAQQLDAAPATSADPAAPTVLDAGVQDTGPDGALWALALRGADVRAGEPPEALVLAWTLRGAPHAYRRDELAAVEAAARPWSARDAAQRLFDAARPLRAAGIDPRDALATAARTMRDVVTAPMPKGAVSTALTSRLPEPYLRWCRTCGATHVYEQTFRLAALHGGLELVPGTSPPVLRRVTGWPPDAVGRTDAPGPGGRHDLVRTALHLLGPSTPRLVAAYLDAPVADVTARWPHDVHEVDVAGEPRSVLTADADALATAHDVPPAPVRLLGPYDLFLQARDRELLVPDAARRAALWPALGRPGAVLRDGDVVGTWRPRARGARLALEVDPWTPWDAATRRAVATEHERLAEFRGKQPA</sequence>
<gene>
    <name evidence="1" type="ORF">KG103_07710</name>
</gene>
<dbReference type="Pfam" id="PF06224">
    <property type="entry name" value="AlkZ-like"/>
    <property type="match status" value="1"/>
</dbReference>
<evidence type="ECO:0000313" key="2">
    <source>
        <dbReference type="Proteomes" id="UP000677804"/>
    </source>
</evidence>
<accession>A0ABX8DAY2</accession>
<dbReference type="EMBL" id="CP074405">
    <property type="protein sequence ID" value="QVI63716.1"/>
    <property type="molecule type" value="Genomic_DNA"/>
</dbReference>
<dbReference type="RefSeq" id="WP_207341380.1">
    <property type="nucleotide sequence ID" value="NZ_CP074405.1"/>
</dbReference>